<evidence type="ECO:0000313" key="4">
    <source>
        <dbReference type="Proteomes" id="UP001519332"/>
    </source>
</evidence>
<accession>A0ABS4TUU0</accession>
<dbReference type="PANTHER" id="PTHR43563:SF14">
    <property type="entry name" value="AMINE OXIDASE"/>
    <property type="match status" value="1"/>
</dbReference>
<gene>
    <name evidence="3" type="ORF">JOF56_008552</name>
</gene>
<dbReference type="SUPFAM" id="SSF51905">
    <property type="entry name" value="FAD/NAD(P)-binding domain"/>
    <property type="match status" value="1"/>
</dbReference>
<dbReference type="PRINTS" id="PR00420">
    <property type="entry name" value="RNGMNOXGNASE"/>
</dbReference>
<dbReference type="PANTHER" id="PTHR43563">
    <property type="entry name" value="AMINE OXIDASE"/>
    <property type="match status" value="1"/>
</dbReference>
<evidence type="ECO:0000256" key="1">
    <source>
        <dbReference type="ARBA" id="ARBA00005995"/>
    </source>
</evidence>
<dbReference type="InterPro" id="IPR050703">
    <property type="entry name" value="Flavin_MAO"/>
</dbReference>
<evidence type="ECO:0000259" key="2">
    <source>
        <dbReference type="Pfam" id="PF01593"/>
    </source>
</evidence>
<feature type="domain" description="Amine oxidase" evidence="2">
    <location>
        <begin position="13"/>
        <end position="405"/>
    </location>
</feature>
<dbReference type="Gene3D" id="3.50.50.60">
    <property type="entry name" value="FAD/NAD(P)-binding domain"/>
    <property type="match status" value="1"/>
</dbReference>
<dbReference type="InterPro" id="IPR002937">
    <property type="entry name" value="Amino_oxidase"/>
</dbReference>
<reference evidence="3 4" key="1">
    <citation type="submission" date="2021-03" db="EMBL/GenBank/DDBJ databases">
        <title>Sequencing the genomes of 1000 actinobacteria strains.</title>
        <authorList>
            <person name="Klenk H.-P."/>
        </authorList>
    </citation>
    <scope>NUCLEOTIDE SEQUENCE [LARGE SCALE GENOMIC DNA]</scope>
    <source>
        <strain evidence="3 4">DSM 46670</strain>
    </source>
</reference>
<evidence type="ECO:0000313" key="3">
    <source>
        <dbReference type="EMBL" id="MBP2328167.1"/>
    </source>
</evidence>
<protein>
    <submittedName>
        <fullName evidence="3">Monoamine oxidase</fullName>
    </submittedName>
</protein>
<proteinExistence type="inferred from homology"/>
<dbReference type="RefSeq" id="WP_209645218.1">
    <property type="nucleotide sequence ID" value="NZ_JAGINW010000001.1"/>
</dbReference>
<comment type="similarity">
    <text evidence="1">Belongs to the flavin monoamine oxidase family.</text>
</comment>
<dbReference type="InterPro" id="IPR036188">
    <property type="entry name" value="FAD/NAD-bd_sf"/>
</dbReference>
<dbReference type="EMBL" id="JAGINW010000001">
    <property type="protein sequence ID" value="MBP2328167.1"/>
    <property type="molecule type" value="Genomic_DNA"/>
</dbReference>
<comment type="caution">
    <text evidence="3">The sequence shown here is derived from an EMBL/GenBank/DDBJ whole genome shotgun (WGS) entry which is preliminary data.</text>
</comment>
<organism evidence="3 4">
    <name type="scientific">Kibdelosporangium banguiense</name>
    <dbReference type="NCBI Taxonomy" id="1365924"/>
    <lineage>
        <taxon>Bacteria</taxon>
        <taxon>Bacillati</taxon>
        <taxon>Actinomycetota</taxon>
        <taxon>Actinomycetes</taxon>
        <taxon>Pseudonocardiales</taxon>
        <taxon>Pseudonocardiaceae</taxon>
        <taxon>Kibdelosporangium</taxon>
    </lineage>
</organism>
<name>A0ABS4TUU0_9PSEU</name>
<keyword evidence="4" id="KW-1185">Reference proteome</keyword>
<sequence length="420" mass="44113">MSRTDVVVVGGGLAGLVAARDLTAAGIGVVLLEARDRVGGRAWTARFEAAGADVDLGAEWVAPDCHDAVVREVERYGLAFARDITAEGAPESQVNAAYQRALDQIDKDAAEIDFDRPDWYRGLEHLDVTMVEYLAPLDLPARAREQVLAGSFALMGADEHRYSALNLLHEVCGFGSALAAFTGESSRVNGGADAIARAVAAELGDVVRLGHSVKRIAPHDKGVVVAGVGFSVEARAAVIALPVNVLPELDLEIPFGPQAARVLAEGHVGRVAKGWATVSGDATGLHSGGWPDAIEVYAVPGEYRAAVARFGLGEPGHDAALDRAREAVGRRHPELGAELEAFSHDWIADEYARGTWVAATPGQATGWHELAASPGPFFIAGADVSRRWFGWMDGAITSGADVAERAGAFVAGRPVPDVRG</sequence>
<dbReference type="Pfam" id="PF01593">
    <property type="entry name" value="Amino_oxidase"/>
    <property type="match status" value="1"/>
</dbReference>
<dbReference type="Proteomes" id="UP001519332">
    <property type="component" value="Unassembled WGS sequence"/>
</dbReference>